<evidence type="ECO:0000313" key="8">
    <source>
        <dbReference type="Proteomes" id="UP000030752"/>
    </source>
</evidence>
<dbReference type="InterPro" id="IPR013763">
    <property type="entry name" value="Cyclin-like_dom"/>
</dbReference>
<feature type="region of interest" description="Disordered" evidence="5">
    <location>
        <begin position="276"/>
        <end position="488"/>
    </location>
</feature>
<dbReference type="InterPro" id="IPR006671">
    <property type="entry name" value="Cyclin_N"/>
</dbReference>
<dbReference type="CDD" id="cd20546">
    <property type="entry name" value="CYCLIN_SpCG1C_ScCTK2-like_rpt2"/>
    <property type="match status" value="1"/>
</dbReference>
<dbReference type="STRING" id="1220924.W2SEB4"/>
<evidence type="ECO:0000313" key="7">
    <source>
        <dbReference type="EMBL" id="ETN46254.1"/>
    </source>
</evidence>
<feature type="domain" description="Cyclin-like" evidence="6">
    <location>
        <begin position="181"/>
        <end position="264"/>
    </location>
</feature>
<dbReference type="RefSeq" id="XP_008710966.1">
    <property type="nucleotide sequence ID" value="XM_008712744.1"/>
</dbReference>
<feature type="compositionally biased region" description="Basic and acidic residues" evidence="5">
    <location>
        <begin position="441"/>
        <end position="461"/>
    </location>
</feature>
<keyword evidence="8" id="KW-1185">Reference proteome</keyword>
<evidence type="ECO:0000256" key="4">
    <source>
        <dbReference type="RuleBase" id="RU000383"/>
    </source>
</evidence>
<dbReference type="GeneID" id="19967777"/>
<dbReference type="AlphaFoldDB" id="W2SEB4"/>
<dbReference type="InParanoid" id="W2SEB4"/>
<proteinExistence type="inferred from homology"/>
<feature type="compositionally biased region" description="Pro residues" evidence="5">
    <location>
        <begin position="361"/>
        <end position="379"/>
    </location>
</feature>
<dbReference type="InterPro" id="IPR043198">
    <property type="entry name" value="Cyclin/Ssn8"/>
</dbReference>
<dbReference type="VEuPathDB" id="FungiDB:HMPREF1541_00438"/>
<dbReference type="SMART" id="SM00385">
    <property type="entry name" value="CYCLIN"/>
    <property type="match status" value="2"/>
</dbReference>
<organism evidence="7 8">
    <name type="scientific">Cyphellophora europaea (strain CBS 101466)</name>
    <name type="common">Phialophora europaea</name>
    <dbReference type="NCBI Taxonomy" id="1220924"/>
    <lineage>
        <taxon>Eukaryota</taxon>
        <taxon>Fungi</taxon>
        <taxon>Dikarya</taxon>
        <taxon>Ascomycota</taxon>
        <taxon>Pezizomycotina</taxon>
        <taxon>Eurotiomycetes</taxon>
        <taxon>Chaetothyriomycetidae</taxon>
        <taxon>Chaetothyriales</taxon>
        <taxon>Cyphellophoraceae</taxon>
        <taxon>Cyphellophora</taxon>
    </lineage>
</organism>
<sequence>MPSVHEASNGAAPGSSTNPVIERDQSQWLFTTSELLRTPSVLDGMPAAQELANRQKGVNFITQVGIMLKLPQLTLATASVYLHRLFMRQKMQTEKSPGLHHYSAAATALFLATKVEENCRKMRELVVACCRVAQKQPNLVVDEQNKEYWKWRDTILHNEDVLLEALCFDLQLDQPYRILFEFLQYYAIQDNKNLRNTSWAFLNDSHVTTMCLLHSPRTIAGAALYTGVRLANITLPDDDRGRPWWEHLELDVFEIQRACNQMFEIYETADSTVPRVGTKNTYTREDDMTFLDNTRSPAPGMSPARSMRSVSQLSGTKRDRDDVEGSQSEEWGAPSRSQLVDQAAPSPKRARRDTPEVEQPAPSPRVPPATNPSSAPPSNGPVDDVQQRIDDIVKASSRHNSNTSVPTLTRRPSGQQAWQGDARAPEPARPRVDSGANGGGFERRPPSVDDGAKDRGYDRQRPNVTEPRPPPPPPPADEIDYGSEEGEV</sequence>
<dbReference type="SUPFAM" id="SSF47954">
    <property type="entry name" value="Cyclin-like"/>
    <property type="match status" value="2"/>
</dbReference>
<accession>W2SEB4</accession>
<dbReference type="HOGENOM" id="CLU_022000_7_2_1"/>
<evidence type="ECO:0000256" key="3">
    <source>
        <dbReference type="ARBA" id="ARBA00025278"/>
    </source>
</evidence>
<feature type="compositionally biased region" description="Polar residues" evidence="5">
    <location>
        <begin position="325"/>
        <end position="340"/>
    </location>
</feature>
<feature type="compositionally biased region" description="Pro residues" evidence="5">
    <location>
        <begin position="467"/>
        <end position="476"/>
    </location>
</feature>
<comment type="similarity">
    <text evidence="1">Belongs to the cyclin family. Cyclin C subfamily.</text>
</comment>
<dbReference type="Gene3D" id="1.10.472.10">
    <property type="entry name" value="Cyclin-like"/>
    <property type="match status" value="2"/>
</dbReference>
<protein>
    <recommendedName>
        <fullName evidence="2">RNA polymerase II holoenzyme cyclin-like subunit</fullName>
    </recommendedName>
</protein>
<dbReference type="FunFam" id="1.10.472.10:FF:000072">
    <property type="entry name" value="Cyclin Pch1"/>
    <property type="match status" value="1"/>
</dbReference>
<evidence type="ECO:0000256" key="1">
    <source>
        <dbReference type="ARBA" id="ARBA00008638"/>
    </source>
</evidence>
<keyword evidence="4" id="KW-0195">Cyclin</keyword>
<dbReference type="Proteomes" id="UP000030752">
    <property type="component" value="Unassembled WGS sequence"/>
</dbReference>
<dbReference type="Pfam" id="PF00134">
    <property type="entry name" value="Cyclin_N"/>
    <property type="match status" value="1"/>
</dbReference>
<reference evidence="7 8" key="1">
    <citation type="submission" date="2013-03" db="EMBL/GenBank/DDBJ databases">
        <title>The Genome Sequence of Phialophora europaea CBS 101466.</title>
        <authorList>
            <consortium name="The Broad Institute Genomics Platform"/>
            <person name="Cuomo C."/>
            <person name="de Hoog S."/>
            <person name="Gorbushina A."/>
            <person name="Walker B."/>
            <person name="Young S.K."/>
            <person name="Zeng Q."/>
            <person name="Gargeya S."/>
            <person name="Fitzgerald M."/>
            <person name="Haas B."/>
            <person name="Abouelleil A."/>
            <person name="Allen A.W."/>
            <person name="Alvarado L."/>
            <person name="Arachchi H.M."/>
            <person name="Berlin A.M."/>
            <person name="Chapman S.B."/>
            <person name="Gainer-Dewar J."/>
            <person name="Goldberg J."/>
            <person name="Griggs A."/>
            <person name="Gujja S."/>
            <person name="Hansen M."/>
            <person name="Howarth C."/>
            <person name="Imamovic A."/>
            <person name="Ireland A."/>
            <person name="Larimer J."/>
            <person name="McCowan C."/>
            <person name="Murphy C."/>
            <person name="Pearson M."/>
            <person name="Poon T.W."/>
            <person name="Priest M."/>
            <person name="Roberts A."/>
            <person name="Saif S."/>
            <person name="Shea T."/>
            <person name="Sisk P."/>
            <person name="Sykes S."/>
            <person name="Wortman J."/>
            <person name="Nusbaum C."/>
            <person name="Birren B."/>
        </authorList>
    </citation>
    <scope>NUCLEOTIDE SEQUENCE [LARGE SCALE GENOMIC DNA]</scope>
    <source>
        <strain evidence="7 8">CBS 101466</strain>
    </source>
</reference>
<gene>
    <name evidence="7" type="ORF">HMPREF1541_00438</name>
</gene>
<dbReference type="OrthoDB" id="25002at2759"/>
<comment type="function">
    <text evidence="3">Component of the SRB8-11 complex. The SRB8-11 complex is a regulatory module of the Mediator complex which is itself involved in regulation of basal and activated RNA polymerase II-dependent transcription. The SRB8-11 complex may be involved in the transcriptional repression of a subset of genes regulated by Mediator. It may inhibit the association of the Mediator complex with RNA polymerase II to form the holoenzyme complex. The SRB8-11 complex phosphorylates the C-terminal domain (CTD) of the largest subunit of RNA polymerase II.</text>
</comment>
<evidence type="ECO:0000256" key="5">
    <source>
        <dbReference type="SAM" id="MobiDB-lite"/>
    </source>
</evidence>
<dbReference type="EMBL" id="KB822711">
    <property type="protein sequence ID" value="ETN46254.1"/>
    <property type="molecule type" value="Genomic_DNA"/>
</dbReference>
<feature type="compositionally biased region" description="Basic and acidic residues" evidence="5">
    <location>
        <begin position="423"/>
        <end position="432"/>
    </location>
</feature>
<dbReference type="GO" id="GO:0016538">
    <property type="term" value="F:cyclin-dependent protein serine/threonine kinase regulator activity"/>
    <property type="evidence" value="ECO:0007669"/>
    <property type="project" value="InterPro"/>
</dbReference>
<feature type="domain" description="Cyclin-like" evidence="6">
    <location>
        <begin position="59"/>
        <end position="164"/>
    </location>
</feature>
<dbReference type="PANTHER" id="PTHR10026">
    <property type="entry name" value="CYCLIN"/>
    <property type="match status" value="1"/>
</dbReference>
<dbReference type="GO" id="GO:0006357">
    <property type="term" value="P:regulation of transcription by RNA polymerase II"/>
    <property type="evidence" value="ECO:0007669"/>
    <property type="project" value="InterPro"/>
</dbReference>
<dbReference type="eggNOG" id="KOG0834">
    <property type="taxonomic scope" value="Eukaryota"/>
</dbReference>
<feature type="compositionally biased region" description="Acidic residues" evidence="5">
    <location>
        <begin position="477"/>
        <end position="488"/>
    </location>
</feature>
<feature type="compositionally biased region" description="Polar residues" evidence="5">
    <location>
        <begin position="398"/>
        <end position="418"/>
    </location>
</feature>
<evidence type="ECO:0000259" key="6">
    <source>
        <dbReference type="SMART" id="SM00385"/>
    </source>
</evidence>
<evidence type="ECO:0000256" key="2">
    <source>
        <dbReference type="ARBA" id="ARBA00014912"/>
    </source>
</evidence>
<dbReference type="InterPro" id="IPR036915">
    <property type="entry name" value="Cyclin-like_sf"/>
</dbReference>
<name>W2SEB4_CYPE1</name>